<accession>A0A448ZEK3</accession>
<protein>
    <recommendedName>
        <fullName evidence="5">subtilisin</fullName>
        <ecNumber evidence="5">3.4.21.62</ecNumber>
    </recommendedName>
</protein>
<dbReference type="GO" id="GO:0016485">
    <property type="term" value="P:protein processing"/>
    <property type="evidence" value="ECO:0007669"/>
    <property type="project" value="TreeGrafter"/>
</dbReference>
<dbReference type="InterPro" id="IPR036852">
    <property type="entry name" value="Peptidase_S8/S53_dom_sf"/>
</dbReference>
<keyword evidence="10" id="KW-1185">Reference proteome</keyword>
<dbReference type="GO" id="GO:0016020">
    <property type="term" value="C:membrane"/>
    <property type="evidence" value="ECO:0007669"/>
    <property type="project" value="TreeGrafter"/>
</dbReference>
<feature type="domain" description="Peptidase S8/S53" evidence="8">
    <location>
        <begin position="501"/>
        <end position="561"/>
    </location>
</feature>
<evidence type="ECO:0000256" key="7">
    <source>
        <dbReference type="SAM" id="Phobius"/>
    </source>
</evidence>
<proteinExistence type="predicted"/>
<keyword evidence="3" id="KW-0720">Serine protease</keyword>
<dbReference type="InterPro" id="IPR023828">
    <property type="entry name" value="Peptidase_S8_Ser-AS"/>
</dbReference>
<evidence type="ECO:0000256" key="2">
    <source>
        <dbReference type="ARBA" id="ARBA00022801"/>
    </source>
</evidence>
<dbReference type="Proteomes" id="UP000291116">
    <property type="component" value="Unassembled WGS sequence"/>
</dbReference>
<comment type="catalytic activity">
    <reaction evidence="4">
        <text>Hydrolysis of proteins with broad specificity for peptide bonds, and a preference for a large uncharged residue in P1. Hydrolyzes peptide amides.</text>
        <dbReference type="EC" id="3.4.21.62"/>
    </reaction>
</comment>
<evidence type="ECO:0000259" key="8">
    <source>
        <dbReference type="Pfam" id="PF00082"/>
    </source>
</evidence>
<evidence type="ECO:0000256" key="6">
    <source>
        <dbReference type="SAM" id="MobiDB-lite"/>
    </source>
</evidence>
<dbReference type="InterPro" id="IPR000209">
    <property type="entry name" value="Peptidase_S8/S53_dom"/>
</dbReference>
<feature type="region of interest" description="Disordered" evidence="6">
    <location>
        <begin position="657"/>
        <end position="692"/>
    </location>
</feature>
<dbReference type="OrthoDB" id="47926at2759"/>
<organism evidence="9 10">
    <name type="scientific">Pseudo-nitzschia multistriata</name>
    <dbReference type="NCBI Taxonomy" id="183589"/>
    <lineage>
        <taxon>Eukaryota</taxon>
        <taxon>Sar</taxon>
        <taxon>Stramenopiles</taxon>
        <taxon>Ochrophyta</taxon>
        <taxon>Bacillariophyta</taxon>
        <taxon>Bacillariophyceae</taxon>
        <taxon>Bacillariophycidae</taxon>
        <taxon>Bacillariales</taxon>
        <taxon>Bacillariaceae</taxon>
        <taxon>Pseudo-nitzschia</taxon>
    </lineage>
</organism>
<keyword evidence="7" id="KW-0472">Membrane</keyword>
<keyword evidence="7" id="KW-0812">Transmembrane</keyword>
<dbReference type="PROSITE" id="PS00138">
    <property type="entry name" value="SUBTILASE_SER"/>
    <property type="match status" value="1"/>
</dbReference>
<evidence type="ECO:0000256" key="1">
    <source>
        <dbReference type="ARBA" id="ARBA00022670"/>
    </source>
</evidence>
<dbReference type="PANTHER" id="PTHR42884">
    <property type="entry name" value="PROPROTEIN CONVERTASE SUBTILISIN/KEXIN-RELATED"/>
    <property type="match status" value="1"/>
</dbReference>
<dbReference type="PANTHER" id="PTHR42884:SF14">
    <property type="entry name" value="NEUROENDOCRINE CONVERTASE 1"/>
    <property type="match status" value="1"/>
</dbReference>
<evidence type="ECO:0000313" key="10">
    <source>
        <dbReference type="Proteomes" id="UP000291116"/>
    </source>
</evidence>
<evidence type="ECO:0000256" key="5">
    <source>
        <dbReference type="ARBA" id="ARBA00023619"/>
    </source>
</evidence>
<keyword evidence="1" id="KW-0645">Protease</keyword>
<evidence type="ECO:0000256" key="3">
    <source>
        <dbReference type="ARBA" id="ARBA00022825"/>
    </source>
</evidence>
<dbReference type="AlphaFoldDB" id="A0A448ZEK3"/>
<dbReference type="EMBL" id="CAACVS010000283">
    <property type="protein sequence ID" value="VEU40473.1"/>
    <property type="molecule type" value="Genomic_DNA"/>
</dbReference>
<dbReference type="Pfam" id="PF00082">
    <property type="entry name" value="Peptidase_S8"/>
    <property type="match status" value="1"/>
</dbReference>
<sequence length="807" mass="87062">MWAITALATTTTTATEISDLPEFEGNMLSLKTIRRNIAGAKASAALSWKGGVERGGNWLLVDVSSASSGLASALAEEEAFEITGCLSSGNACSGFLKITPFALDVEQNPSFAANVVPSVWKANGFDYAGDFPGAIAPLQVTQIRQAFPNLTGEGLKICVMSDSFNMLGGYKNDTESMDLPKGIKVLKEAPTLDDEEFDGWYYTDEGRAMMQLIHDIAPGADLVFRTAAAGLYDFANGIEELVAYGCDIIVDDHDAIAQAAIRAARDHGVAYFTGAGNYQGLGWSSEFRPTEITLPGQNDIFIVHDFGDGNYKQRIVISDELSPVVFYWDAPSGNFTDDAQPTPTVLLLAWDVEGNLLGYVSPNVDGTAMIQFGFSKGTYDIAFLVGFVGGVSPTPNLLKWIAPLGGLQAIDPPNNDSAFNPHGNSPHVAAVGAASERQRMFRMEVEPFSSSGGDPIVFDENGVRLEQPFVPKQPRFVGPDVSFSNHIDHILLVAIFYTGMVPETEGFLFYGTSAAAPNVAAVALLLLQANPELNPSQLYKVLEKTAIDMNEPGFDHTTGYGFVNAMRAVVMAEKLKLKKITNKEKRKKKLKNLRKKNTHKVCYDYTDVEMTTNWLEILLSTRIERAVFLRLASGPSWPVFVVRCFVRGTAFSERREQIMPRDGQCHRRGRNEGNPDSVPRAPGATPQVSDNSGGGFVSGCTGGLVRSGSRGFSLPPSLNLRRSEVPVGSVVRGWIGAEPRPARSAPASIGIVRWIGLRCVALQWTSARICLLVPCSPPSHLHPHRLGTAGLAAAVVTVVVTVALVVP</sequence>
<dbReference type="SUPFAM" id="SSF52743">
    <property type="entry name" value="Subtilisin-like"/>
    <property type="match status" value="1"/>
</dbReference>
<keyword evidence="2" id="KW-0378">Hydrolase</keyword>
<dbReference type="EC" id="3.4.21.62" evidence="5"/>
<dbReference type="GO" id="GO:0004252">
    <property type="term" value="F:serine-type endopeptidase activity"/>
    <property type="evidence" value="ECO:0007669"/>
    <property type="project" value="UniProtKB-EC"/>
</dbReference>
<feature type="transmembrane region" description="Helical" evidence="7">
    <location>
        <begin position="786"/>
        <end position="806"/>
    </location>
</feature>
<feature type="compositionally biased region" description="Basic and acidic residues" evidence="6">
    <location>
        <begin position="657"/>
        <end position="673"/>
    </location>
</feature>
<gene>
    <name evidence="9" type="ORF">PSNMU_V1.4_AUG-EV-PASAV3_0073620</name>
</gene>
<dbReference type="Gene3D" id="3.40.50.200">
    <property type="entry name" value="Peptidase S8/S53 domain"/>
    <property type="match status" value="2"/>
</dbReference>
<evidence type="ECO:0000313" key="9">
    <source>
        <dbReference type="EMBL" id="VEU40473.1"/>
    </source>
</evidence>
<evidence type="ECO:0000256" key="4">
    <source>
        <dbReference type="ARBA" id="ARBA00023529"/>
    </source>
</evidence>
<keyword evidence="7" id="KW-1133">Transmembrane helix</keyword>
<reference evidence="9 10" key="1">
    <citation type="submission" date="2019-01" db="EMBL/GenBank/DDBJ databases">
        <authorList>
            <person name="Ferrante I. M."/>
        </authorList>
    </citation>
    <scope>NUCLEOTIDE SEQUENCE [LARGE SCALE GENOMIC DNA]</scope>
    <source>
        <strain evidence="9 10">B856</strain>
    </source>
</reference>
<name>A0A448ZEK3_9STRA</name>